<dbReference type="GO" id="GO:0004748">
    <property type="term" value="F:ribonucleoside-diphosphate reductase activity, thioredoxin disulfide as acceptor"/>
    <property type="evidence" value="ECO:0007669"/>
    <property type="project" value="TreeGrafter"/>
</dbReference>
<dbReference type="InterPro" id="IPR039718">
    <property type="entry name" value="Rrm1"/>
</dbReference>
<protein>
    <submittedName>
        <fullName evidence="3">Ribonucleoside-diphosphate reductase</fullName>
    </submittedName>
</protein>
<dbReference type="SUPFAM" id="SSF51998">
    <property type="entry name" value="PFL-like glycyl radical enzymes"/>
    <property type="match status" value="1"/>
</dbReference>
<evidence type="ECO:0000259" key="2">
    <source>
        <dbReference type="PROSITE" id="PS00089"/>
    </source>
</evidence>
<name>W1YBQ7_9ZZZZ</name>
<sequence length="77" mass="8603">KGSEWETGEYFTRRGYTSDRWKQLAADVAKYGIRNGYLMAVAPTGSTSNIANTTAGIDPIFKKFFIEEKKGSFTPKT</sequence>
<evidence type="ECO:0000256" key="1">
    <source>
        <dbReference type="ARBA" id="ARBA00010406"/>
    </source>
</evidence>
<reference evidence="3" key="1">
    <citation type="submission" date="2013-12" db="EMBL/GenBank/DDBJ databases">
        <title>A Varibaculum cambriense genome reconstructed from a premature infant gut community with otherwise low bacterial novelty that shifts toward anaerobic metabolism during the third week of life.</title>
        <authorList>
            <person name="Brown C.T."/>
            <person name="Sharon I."/>
            <person name="Thomas B.C."/>
            <person name="Castelle C.J."/>
            <person name="Morowitz M.J."/>
            <person name="Banfield J.F."/>
        </authorList>
    </citation>
    <scope>NUCLEOTIDE SEQUENCE</scope>
</reference>
<dbReference type="GO" id="GO:0005524">
    <property type="term" value="F:ATP binding"/>
    <property type="evidence" value="ECO:0007669"/>
    <property type="project" value="TreeGrafter"/>
</dbReference>
<dbReference type="GO" id="GO:0009263">
    <property type="term" value="P:deoxyribonucleotide biosynthetic process"/>
    <property type="evidence" value="ECO:0007669"/>
    <property type="project" value="TreeGrafter"/>
</dbReference>
<dbReference type="EMBL" id="AZMM01006119">
    <property type="protein sequence ID" value="ETJ39988.1"/>
    <property type="molecule type" value="Genomic_DNA"/>
</dbReference>
<comment type="caution">
    <text evidence="3">The sequence shown here is derived from an EMBL/GenBank/DDBJ whole genome shotgun (WGS) entry which is preliminary data.</text>
</comment>
<comment type="similarity">
    <text evidence="1">Belongs to the ribonucleoside diphosphate reductase large chain family.</text>
</comment>
<gene>
    <name evidence="3" type="ORF">Q604_UNBC06119G0001</name>
</gene>
<dbReference type="Gene3D" id="3.20.70.20">
    <property type="match status" value="1"/>
</dbReference>
<organism evidence="3">
    <name type="scientific">human gut metagenome</name>
    <dbReference type="NCBI Taxonomy" id="408170"/>
    <lineage>
        <taxon>unclassified sequences</taxon>
        <taxon>metagenomes</taxon>
        <taxon>organismal metagenomes</taxon>
    </lineage>
</organism>
<feature type="domain" description="Ribonucleotide reductase large subunit" evidence="2">
    <location>
        <begin position="21"/>
        <end position="43"/>
    </location>
</feature>
<dbReference type="PROSITE" id="PS00089">
    <property type="entry name" value="RIBORED_LARGE"/>
    <property type="match status" value="1"/>
</dbReference>
<dbReference type="InterPro" id="IPR013346">
    <property type="entry name" value="NrdE_NrdA_C"/>
</dbReference>
<dbReference type="GO" id="GO:0005971">
    <property type="term" value="C:ribonucleoside-diphosphate reductase complex"/>
    <property type="evidence" value="ECO:0007669"/>
    <property type="project" value="TreeGrafter"/>
</dbReference>
<dbReference type="Pfam" id="PF02867">
    <property type="entry name" value="Ribonuc_red_lgC"/>
    <property type="match status" value="1"/>
</dbReference>
<feature type="non-terminal residue" evidence="3">
    <location>
        <position position="77"/>
    </location>
</feature>
<evidence type="ECO:0000313" key="3">
    <source>
        <dbReference type="EMBL" id="ETJ39988.1"/>
    </source>
</evidence>
<feature type="non-terminal residue" evidence="3">
    <location>
        <position position="1"/>
    </location>
</feature>
<proteinExistence type="inferred from homology"/>
<dbReference type="PANTHER" id="PTHR11573">
    <property type="entry name" value="RIBONUCLEOSIDE-DIPHOSPHATE REDUCTASE LARGE CHAIN"/>
    <property type="match status" value="1"/>
</dbReference>
<dbReference type="PANTHER" id="PTHR11573:SF6">
    <property type="entry name" value="RIBONUCLEOSIDE-DIPHOSPHATE REDUCTASE LARGE SUBUNIT"/>
    <property type="match status" value="1"/>
</dbReference>
<accession>W1YBQ7</accession>
<dbReference type="AlphaFoldDB" id="W1YBQ7"/>
<dbReference type="InterPro" id="IPR000788">
    <property type="entry name" value="RNR_lg_C"/>
</dbReference>